<organism evidence="6 7">
    <name type="scientific">Catellatospora bangladeshensis</name>
    <dbReference type="NCBI Taxonomy" id="310355"/>
    <lineage>
        <taxon>Bacteria</taxon>
        <taxon>Bacillati</taxon>
        <taxon>Actinomycetota</taxon>
        <taxon>Actinomycetes</taxon>
        <taxon>Micromonosporales</taxon>
        <taxon>Micromonosporaceae</taxon>
        <taxon>Catellatospora</taxon>
    </lineage>
</organism>
<evidence type="ECO:0000256" key="1">
    <source>
        <dbReference type="ARBA" id="ARBA00023015"/>
    </source>
</evidence>
<dbReference type="Pfam" id="PF00440">
    <property type="entry name" value="TetR_N"/>
    <property type="match status" value="1"/>
</dbReference>
<gene>
    <name evidence="6" type="ORF">Cba03nite_34670</name>
</gene>
<evidence type="ECO:0000313" key="6">
    <source>
        <dbReference type="EMBL" id="GIF82118.1"/>
    </source>
</evidence>
<dbReference type="EMBL" id="BONF01000018">
    <property type="protein sequence ID" value="GIF82118.1"/>
    <property type="molecule type" value="Genomic_DNA"/>
</dbReference>
<keyword evidence="1" id="KW-0805">Transcription regulation</keyword>
<evidence type="ECO:0000256" key="2">
    <source>
        <dbReference type="ARBA" id="ARBA00023125"/>
    </source>
</evidence>
<dbReference type="InterPro" id="IPR036271">
    <property type="entry name" value="Tet_transcr_reg_TetR-rel_C_sf"/>
</dbReference>
<dbReference type="Proteomes" id="UP000601223">
    <property type="component" value="Unassembled WGS sequence"/>
</dbReference>
<evidence type="ECO:0000313" key="7">
    <source>
        <dbReference type="Proteomes" id="UP000601223"/>
    </source>
</evidence>
<sequence>MPKLWDATIDAHRNAVREAVLDATAGLAAAHGVASVTMSQIAEAAGIGRATLYKYFPDVESILRAWHERQVGAHLHQLQAVREQAGDPGRALVTVLETYARICQAQHGGDVAAMLHQGPHMAHAHQHLQTLVAQLLADGVRTGDVRDDVPAPELAGFCLNALRAAASLTSKAALSRLVAVTLAGLRPPA</sequence>
<dbReference type="PROSITE" id="PS50977">
    <property type="entry name" value="HTH_TETR_2"/>
    <property type="match status" value="1"/>
</dbReference>
<dbReference type="PANTHER" id="PTHR30055">
    <property type="entry name" value="HTH-TYPE TRANSCRIPTIONAL REGULATOR RUTR"/>
    <property type="match status" value="1"/>
</dbReference>
<feature type="domain" description="HTH tetR-type" evidence="5">
    <location>
        <begin position="14"/>
        <end position="74"/>
    </location>
</feature>
<protein>
    <recommendedName>
        <fullName evidence="5">HTH tetR-type domain-containing protein</fullName>
    </recommendedName>
</protein>
<dbReference type="AlphaFoldDB" id="A0A8J3JK06"/>
<evidence type="ECO:0000256" key="4">
    <source>
        <dbReference type="PROSITE-ProRule" id="PRU00335"/>
    </source>
</evidence>
<dbReference type="Pfam" id="PF21597">
    <property type="entry name" value="TetR_C_43"/>
    <property type="match status" value="1"/>
</dbReference>
<feature type="DNA-binding region" description="H-T-H motif" evidence="4">
    <location>
        <begin position="37"/>
        <end position="56"/>
    </location>
</feature>
<proteinExistence type="predicted"/>
<keyword evidence="3" id="KW-0804">Transcription</keyword>
<name>A0A8J3JK06_9ACTN</name>
<dbReference type="GO" id="GO:0003700">
    <property type="term" value="F:DNA-binding transcription factor activity"/>
    <property type="evidence" value="ECO:0007669"/>
    <property type="project" value="TreeGrafter"/>
</dbReference>
<accession>A0A8J3JK06</accession>
<dbReference type="Gene3D" id="1.10.357.10">
    <property type="entry name" value="Tetracycline Repressor, domain 2"/>
    <property type="match status" value="1"/>
</dbReference>
<dbReference type="InterPro" id="IPR049445">
    <property type="entry name" value="TetR_SbtR-like_C"/>
</dbReference>
<reference evidence="6 7" key="1">
    <citation type="submission" date="2021-01" db="EMBL/GenBank/DDBJ databases">
        <title>Whole genome shotgun sequence of Catellatospora bangladeshensis NBRC 107357.</title>
        <authorList>
            <person name="Komaki H."/>
            <person name="Tamura T."/>
        </authorList>
    </citation>
    <scope>NUCLEOTIDE SEQUENCE [LARGE SCALE GENOMIC DNA]</scope>
    <source>
        <strain evidence="6 7">NBRC 107357</strain>
    </source>
</reference>
<dbReference type="InterPro" id="IPR001647">
    <property type="entry name" value="HTH_TetR"/>
</dbReference>
<dbReference type="RefSeq" id="WP_203746914.1">
    <property type="nucleotide sequence ID" value="NZ_BONF01000018.1"/>
</dbReference>
<evidence type="ECO:0000259" key="5">
    <source>
        <dbReference type="PROSITE" id="PS50977"/>
    </source>
</evidence>
<dbReference type="SUPFAM" id="SSF48498">
    <property type="entry name" value="Tetracyclin repressor-like, C-terminal domain"/>
    <property type="match status" value="1"/>
</dbReference>
<comment type="caution">
    <text evidence="6">The sequence shown here is derived from an EMBL/GenBank/DDBJ whole genome shotgun (WGS) entry which is preliminary data.</text>
</comment>
<dbReference type="SUPFAM" id="SSF46689">
    <property type="entry name" value="Homeodomain-like"/>
    <property type="match status" value="1"/>
</dbReference>
<dbReference type="PANTHER" id="PTHR30055:SF234">
    <property type="entry name" value="HTH-TYPE TRANSCRIPTIONAL REGULATOR BETI"/>
    <property type="match status" value="1"/>
</dbReference>
<dbReference type="PRINTS" id="PR00455">
    <property type="entry name" value="HTHTETR"/>
</dbReference>
<dbReference type="InterPro" id="IPR009057">
    <property type="entry name" value="Homeodomain-like_sf"/>
</dbReference>
<keyword evidence="7" id="KW-1185">Reference proteome</keyword>
<dbReference type="GO" id="GO:0000976">
    <property type="term" value="F:transcription cis-regulatory region binding"/>
    <property type="evidence" value="ECO:0007669"/>
    <property type="project" value="TreeGrafter"/>
</dbReference>
<dbReference type="InterPro" id="IPR050109">
    <property type="entry name" value="HTH-type_TetR-like_transc_reg"/>
</dbReference>
<keyword evidence="2 4" id="KW-0238">DNA-binding</keyword>
<evidence type="ECO:0000256" key="3">
    <source>
        <dbReference type="ARBA" id="ARBA00023163"/>
    </source>
</evidence>